<sequence length="47" mass="5484">MTEQQIEYINNRSEIAGHLEAIVSEIYLREESGKIESWFVIIPDMNS</sequence>
<gene>
    <name evidence="1" type="ORF">C4618_11615</name>
</gene>
<name>A0A7Z6WGL2_STRAG</name>
<comment type="caution">
    <text evidence="1">The sequence shown here is derived from an EMBL/GenBank/DDBJ whole genome shotgun (WGS) entry which is preliminary data.</text>
</comment>
<protein>
    <submittedName>
        <fullName evidence="1">Cell division protein FtsK</fullName>
    </submittedName>
</protein>
<keyword evidence="1" id="KW-0132">Cell division</keyword>
<evidence type="ECO:0000313" key="1">
    <source>
        <dbReference type="EMBL" id="RDY77013.1"/>
    </source>
</evidence>
<dbReference type="EMBL" id="QHGZ01000230">
    <property type="protein sequence ID" value="RDY77013.1"/>
    <property type="molecule type" value="Genomic_DNA"/>
</dbReference>
<reference evidence="1 2" key="1">
    <citation type="journal article" date="2018" name="Emerg. Microbes Infect.">
        <title>Phenotypic and molecular analysis of nontypeable Group B streptococci: identification of cps2a and hybrid cps2a/cps5 Group B streptococcal capsule gene clusters.</title>
        <authorList>
            <person name="Alhhazmi A."/>
            <person name="Tyrrell G.J."/>
        </authorList>
    </citation>
    <scope>NUCLEOTIDE SEQUENCE [LARGE SCALE GENOMIC DNA]</scope>
    <source>
        <strain evidence="1 2">PLGBS17</strain>
    </source>
</reference>
<organism evidence="1 2">
    <name type="scientific">Streptococcus agalactiae</name>
    <dbReference type="NCBI Taxonomy" id="1311"/>
    <lineage>
        <taxon>Bacteria</taxon>
        <taxon>Bacillati</taxon>
        <taxon>Bacillota</taxon>
        <taxon>Bacilli</taxon>
        <taxon>Lactobacillales</taxon>
        <taxon>Streptococcaceae</taxon>
        <taxon>Streptococcus</taxon>
    </lineage>
</organism>
<dbReference type="Proteomes" id="UP000256718">
    <property type="component" value="Unassembled WGS sequence"/>
</dbReference>
<dbReference type="GO" id="GO:0051301">
    <property type="term" value="P:cell division"/>
    <property type="evidence" value="ECO:0007669"/>
    <property type="project" value="UniProtKB-KW"/>
</dbReference>
<dbReference type="AlphaFoldDB" id="A0A7Z6WGL2"/>
<keyword evidence="1" id="KW-0131">Cell cycle</keyword>
<feature type="non-terminal residue" evidence="1">
    <location>
        <position position="47"/>
    </location>
</feature>
<accession>A0A7Z6WGL2</accession>
<evidence type="ECO:0000313" key="2">
    <source>
        <dbReference type="Proteomes" id="UP000256718"/>
    </source>
</evidence>
<proteinExistence type="predicted"/>